<dbReference type="PANTHER" id="PTHR47870:SF1">
    <property type="entry name" value="CYTOCHROME C-TYPE BIOGENESIS PROTEIN CCMH"/>
    <property type="match status" value="1"/>
</dbReference>
<dbReference type="STRING" id="582672.SAMN05216360_109164"/>
<sequence>MGAVTDMKPAAVLPPPPAGGGKARARLGAALIAALVLIAPAHAVQPDEVLKDPVLEHRAREISAELRCLVCQNQSIDDSDAPLAKDLRLIVRERLEKGDSDNAVLAYVVARYGEFVLLRPVFALHTLLLWLTPVLAVLLGGFGIWRLARRRRPAPTRGLSAAEEAEVAALLRRE</sequence>
<dbReference type="EMBL" id="FNHS01000009">
    <property type="protein sequence ID" value="SDN57415.1"/>
    <property type="molecule type" value="Genomic_DNA"/>
</dbReference>
<evidence type="ECO:0000256" key="5">
    <source>
        <dbReference type="ARBA" id="ARBA00022748"/>
    </source>
</evidence>
<keyword evidence="5" id="KW-0201">Cytochrome c-type biogenesis</keyword>
<comment type="similarity">
    <text evidence="1 7">Belongs to the CcmH/CycL/Ccl2/NrfF family.</text>
</comment>
<evidence type="ECO:0000259" key="8">
    <source>
        <dbReference type="Pfam" id="PF03918"/>
    </source>
</evidence>
<comment type="function">
    <text evidence="7">Possible subunit of a heme lyase.</text>
</comment>
<reference evidence="10" key="1">
    <citation type="submission" date="2016-10" db="EMBL/GenBank/DDBJ databases">
        <authorList>
            <person name="Varghese N."/>
            <person name="Submissions S."/>
        </authorList>
    </citation>
    <scope>NUCLEOTIDE SEQUENCE [LARGE SCALE GENOMIC DNA]</scope>
    <source>
        <strain evidence="10">BL47</strain>
    </source>
</reference>
<accession>A0A1H0CHT1</accession>
<dbReference type="Proteomes" id="UP000198704">
    <property type="component" value="Unassembled WGS sequence"/>
</dbReference>
<dbReference type="PANTHER" id="PTHR47870">
    <property type="entry name" value="CYTOCHROME C-TYPE BIOGENESIS PROTEIN CCMH"/>
    <property type="match status" value="1"/>
</dbReference>
<evidence type="ECO:0000256" key="6">
    <source>
        <dbReference type="ARBA" id="ARBA00023004"/>
    </source>
</evidence>
<evidence type="ECO:0000256" key="3">
    <source>
        <dbReference type="ARBA" id="ARBA00022723"/>
    </source>
</evidence>
<dbReference type="CDD" id="cd16378">
    <property type="entry name" value="CcmH_N"/>
    <property type="match status" value="1"/>
</dbReference>
<feature type="transmembrane region" description="Helical" evidence="7">
    <location>
        <begin position="127"/>
        <end position="148"/>
    </location>
</feature>
<evidence type="ECO:0000256" key="7">
    <source>
        <dbReference type="RuleBase" id="RU364112"/>
    </source>
</evidence>
<gene>
    <name evidence="9" type="ORF">SAMN05216360_109164</name>
</gene>
<proteinExistence type="inferred from homology"/>
<evidence type="ECO:0000256" key="1">
    <source>
        <dbReference type="ARBA" id="ARBA00010342"/>
    </source>
</evidence>
<keyword evidence="7" id="KW-0812">Transmembrane</keyword>
<keyword evidence="6 7" id="KW-0408">Iron</keyword>
<dbReference type="GO" id="GO:0005886">
    <property type="term" value="C:plasma membrane"/>
    <property type="evidence" value="ECO:0007669"/>
    <property type="project" value="TreeGrafter"/>
</dbReference>
<keyword evidence="2 7" id="KW-0349">Heme</keyword>
<dbReference type="AlphaFoldDB" id="A0A1H0CHT1"/>
<evidence type="ECO:0000256" key="2">
    <source>
        <dbReference type="ARBA" id="ARBA00022617"/>
    </source>
</evidence>
<dbReference type="GO" id="GO:0046872">
    <property type="term" value="F:metal ion binding"/>
    <property type="evidence" value="ECO:0007669"/>
    <property type="project" value="UniProtKB-KW"/>
</dbReference>
<dbReference type="Gene3D" id="1.10.8.640">
    <property type="entry name" value="Cytochrome C biogenesis protein"/>
    <property type="match status" value="1"/>
</dbReference>
<keyword evidence="3 7" id="KW-0479">Metal-binding</keyword>
<dbReference type="InterPro" id="IPR038297">
    <property type="entry name" value="CcmH/CycL/NrfF/Ccl2_sf"/>
</dbReference>
<feature type="domain" description="CcmH/CycL/Ccl2/NrfF N-terminal" evidence="8">
    <location>
        <begin position="32"/>
        <end position="171"/>
    </location>
</feature>
<keyword evidence="10" id="KW-1185">Reference proteome</keyword>
<dbReference type="InterPro" id="IPR005616">
    <property type="entry name" value="CcmH/CycL/Ccl2/NrfF_N"/>
</dbReference>
<evidence type="ECO:0000313" key="9">
    <source>
        <dbReference type="EMBL" id="SDN57415.1"/>
    </source>
</evidence>
<evidence type="ECO:0000313" key="10">
    <source>
        <dbReference type="Proteomes" id="UP000198704"/>
    </source>
</evidence>
<dbReference type="Pfam" id="PF03918">
    <property type="entry name" value="CcmH"/>
    <property type="match status" value="1"/>
</dbReference>
<evidence type="ECO:0000256" key="4">
    <source>
        <dbReference type="ARBA" id="ARBA00022729"/>
    </source>
</evidence>
<keyword evidence="7" id="KW-0472">Membrane</keyword>
<dbReference type="GO" id="GO:0017004">
    <property type="term" value="P:cytochrome complex assembly"/>
    <property type="evidence" value="ECO:0007669"/>
    <property type="project" value="UniProtKB-KW"/>
</dbReference>
<keyword evidence="4 7" id="KW-0732">Signal</keyword>
<protein>
    <recommendedName>
        <fullName evidence="7">Cytochrome c-type biogenesis protein</fullName>
    </recommendedName>
</protein>
<keyword evidence="7" id="KW-1133">Transmembrane helix</keyword>
<organism evidence="9 10">
    <name type="scientific">Methylobacterium phyllostachyos</name>
    <dbReference type="NCBI Taxonomy" id="582672"/>
    <lineage>
        <taxon>Bacteria</taxon>
        <taxon>Pseudomonadati</taxon>
        <taxon>Pseudomonadota</taxon>
        <taxon>Alphaproteobacteria</taxon>
        <taxon>Hyphomicrobiales</taxon>
        <taxon>Methylobacteriaceae</taxon>
        <taxon>Methylobacterium</taxon>
    </lineage>
</organism>
<dbReference type="InterPro" id="IPR051263">
    <property type="entry name" value="C-type_cytochrome_biogenesis"/>
</dbReference>
<name>A0A1H0CHT1_9HYPH</name>